<name>A0A9K3Q4T5_9STRA</name>
<gene>
    <name evidence="1" type="ORF">IV203_019306</name>
</gene>
<protein>
    <submittedName>
        <fullName evidence="1">Uncharacterized protein</fullName>
    </submittedName>
</protein>
<keyword evidence="2" id="KW-1185">Reference proteome</keyword>
<sequence length="135" mass="14925">MMAATTPPPRRTSRRKLVICVSISTAAIPTIVVTCLASSSPKGCEDKFVTGRQTLVREKVLFPHRCSTILRLLRCSTGRVSKEDLKLSPKPRGNFTEFKIERNAPYLGIEVAFPLTPQVLEQQSSTPSSMHVAQE</sequence>
<organism evidence="1 2">
    <name type="scientific">Nitzschia inconspicua</name>
    <dbReference type="NCBI Taxonomy" id="303405"/>
    <lineage>
        <taxon>Eukaryota</taxon>
        <taxon>Sar</taxon>
        <taxon>Stramenopiles</taxon>
        <taxon>Ochrophyta</taxon>
        <taxon>Bacillariophyta</taxon>
        <taxon>Bacillariophyceae</taxon>
        <taxon>Bacillariophycidae</taxon>
        <taxon>Bacillariales</taxon>
        <taxon>Bacillariaceae</taxon>
        <taxon>Nitzschia</taxon>
    </lineage>
</organism>
<dbReference type="EMBL" id="JAGRRH010000004">
    <property type="protein sequence ID" value="KAG7370736.1"/>
    <property type="molecule type" value="Genomic_DNA"/>
</dbReference>
<reference evidence="1" key="1">
    <citation type="journal article" date="2021" name="Sci. Rep.">
        <title>Diploid genomic architecture of Nitzschia inconspicua, an elite biomass production diatom.</title>
        <authorList>
            <person name="Oliver A."/>
            <person name="Podell S."/>
            <person name="Pinowska A."/>
            <person name="Traller J.C."/>
            <person name="Smith S.R."/>
            <person name="McClure R."/>
            <person name="Beliaev A."/>
            <person name="Bohutskyi P."/>
            <person name="Hill E.A."/>
            <person name="Rabines A."/>
            <person name="Zheng H."/>
            <person name="Allen L.Z."/>
            <person name="Kuo A."/>
            <person name="Grigoriev I.V."/>
            <person name="Allen A.E."/>
            <person name="Hazlebeck D."/>
            <person name="Allen E.E."/>
        </authorList>
    </citation>
    <scope>NUCLEOTIDE SEQUENCE</scope>
    <source>
        <strain evidence="1">Hildebrandi</strain>
    </source>
</reference>
<proteinExistence type="predicted"/>
<evidence type="ECO:0000313" key="2">
    <source>
        <dbReference type="Proteomes" id="UP000693970"/>
    </source>
</evidence>
<accession>A0A9K3Q4T5</accession>
<comment type="caution">
    <text evidence="1">The sequence shown here is derived from an EMBL/GenBank/DDBJ whole genome shotgun (WGS) entry which is preliminary data.</text>
</comment>
<evidence type="ECO:0000313" key="1">
    <source>
        <dbReference type="EMBL" id="KAG7370736.1"/>
    </source>
</evidence>
<dbReference type="Proteomes" id="UP000693970">
    <property type="component" value="Unassembled WGS sequence"/>
</dbReference>
<reference evidence="1" key="2">
    <citation type="submission" date="2021-04" db="EMBL/GenBank/DDBJ databases">
        <authorList>
            <person name="Podell S."/>
        </authorList>
    </citation>
    <scope>NUCLEOTIDE SEQUENCE</scope>
    <source>
        <strain evidence="1">Hildebrandi</strain>
    </source>
</reference>
<dbReference type="AlphaFoldDB" id="A0A9K3Q4T5"/>